<name>A0A4V2RE25_9HYPH</name>
<evidence type="ECO:0000313" key="2">
    <source>
        <dbReference type="Proteomes" id="UP000295043"/>
    </source>
</evidence>
<protein>
    <recommendedName>
        <fullName evidence="3">Metallo-beta-lactamase domain-containing protein</fullName>
    </recommendedName>
</protein>
<dbReference type="Gene3D" id="3.60.15.10">
    <property type="entry name" value="Ribonuclease Z/Hydroxyacylglutathione hydrolase-like"/>
    <property type="match status" value="1"/>
</dbReference>
<gene>
    <name evidence="1" type="ORF">EV184_116124</name>
</gene>
<dbReference type="Proteomes" id="UP000295043">
    <property type="component" value="Unassembled WGS sequence"/>
</dbReference>
<dbReference type="AlphaFoldDB" id="A0A4V2RE25"/>
<sequence>MFVRVIGSAPGESLILLFDCGSAITIDCCKTGNENHTINSLEELGIGFEKVLFNVITHFHDDHIKGMSELAAACTNAKIVIPDAWTEDVFKYFVATVSDETTLGRVSVTKEIERIFDILKGSPRRLFTVSELSSLYPPPAHPSAKGESLIVLTPTVARKAKFLARLASAIAAGDTEAFGFCETNKNWTSICCILKYGEKYAFLGGDVENLSPDYDLSSVHQSHLKPLSRYEFVKLPHHGSDTSFCMELRSLINDDDTVVAITPYPRGHKPLPSFNTANYLRGAEKAYVLTGHKIGASRPQRMRRRQFVIDPIPAFRRKRGVMTAGCVRSGIG</sequence>
<comment type="caution">
    <text evidence="1">The sequence shown here is derived from an EMBL/GenBank/DDBJ whole genome shotgun (WGS) entry which is preliminary data.</text>
</comment>
<dbReference type="PANTHER" id="PTHR30619:SF1">
    <property type="entry name" value="RECOMBINATION PROTEIN 2"/>
    <property type="match status" value="1"/>
</dbReference>
<dbReference type="InterPro" id="IPR036866">
    <property type="entry name" value="RibonucZ/Hydroxyglut_hydro"/>
</dbReference>
<proteinExistence type="predicted"/>
<dbReference type="InterPro" id="IPR052159">
    <property type="entry name" value="Competence_DNA_uptake"/>
</dbReference>
<evidence type="ECO:0008006" key="3">
    <source>
        <dbReference type="Google" id="ProtNLM"/>
    </source>
</evidence>
<dbReference type="RefSeq" id="WP_132078629.1">
    <property type="nucleotide sequence ID" value="NZ_SLVU01000016.1"/>
</dbReference>
<dbReference type="EMBL" id="SLVU01000016">
    <property type="protein sequence ID" value="TCN27050.1"/>
    <property type="molecule type" value="Genomic_DNA"/>
</dbReference>
<evidence type="ECO:0000313" key="1">
    <source>
        <dbReference type="EMBL" id="TCN27050.1"/>
    </source>
</evidence>
<organism evidence="1 2">
    <name type="scientific">Sinorhizobium americanum</name>
    <dbReference type="NCBI Taxonomy" id="194963"/>
    <lineage>
        <taxon>Bacteria</taxon>
        <taxon>Pseudomonadati</taxon>
        <taxon>Pseudomonadota</taxon>
        <taxon>Alphaproteobacteria</taxon>
        <taxon>Hyphomicrobiales</taxon>
        <taxon>Rhizobiaceae</taxon>
        <taxon>Sinorhizobium/Ensifer group</taxon>
        <taxon>Sinorhizobium</taxon>
    </lineage>
</organism>
<accession>A0A4V2RE25</accession>
<dbReference type="SUPFAM" id="SSF56281">
    <property type="entry name" value="Metallo-hydrolase/oxidoreductase"/>
    <property type="match status" value="1"/>
</dbReference>
<dbReference type="PANTHER" id="PTHR30619">
    <property type="entry name" value="DNA INTERNALIZATION/COMPETENCE PROTEIN COMEC/REC2"/>
    <property type="match status" value="1"/>
</dbReference>
<reference evidence="1 2" key="1">
    <citation type="submission" date="2019-03" db="EMBL/GenBank/DDBJ databases">
        <title>Genomic Encyclopedia of Type Strains, Phase IV (KMG-V): Genome sequencing to study the core and pangenomes of soil and plant-associated prokaryotes.</title>
        <authorList>
            <person name="Whitman W."/>
        </authorList>
    </citation>
    <scope>NUCLEOTIDE SEQUENCE [LARGE SCALE GENOMIC DNA]</scope>
    <source>
        <strain evidence="1 2">23C40</strain>
    </source>
</reference>
<dbReference type="Pfam" id="PF23023">
    <property type="entry name" value="Anti-Pycsar_Apyc1"/>
    <property type="match status" value="1"/>
</dbReference>